<name>A0A9D4RF31_DREPO</name>
<comment type="caution">
    <text evidence="2">The sequence shown here is derived from an EMBL/GenBank/DDBJ whole genome shotgun (WGS) entry which is preliminary data.</text>
</comment>
<organism evidence="2 3">
    <name type="scientific">Dreissena polymorpha</name>
    <name type="common">Zebra mussel</name>
    <name type="synonym">Mytilus polymorpha</name>
    <dbReference type="NCBI Taxonomy" id="45954"/>
    <lineage>
        <taxon>Eukaryota</taxon>
        <taxon>Metazoa</taxon>
        <taxon>Spiralia</taxon>
        <taxon>Lophotrochozoa</taxon>
        <taxon>Mollusca</taxon>
        <taxon>Bivalvia</taxon>
        <taxon>Autobranchia</taxon>
        <taxon>Heteroconchia</taxon>
        <taxon>Euheterodonta</taxon>
        <taxon>Imparidentia</taxon>
        <taxon>Neoheterodontei</taxon>
        <taxon>Myida</taxon>
        <taxon>Dreissenoidea</taxon>
        <taxon>Dreissenidae</taxon>
        <taxon>Dreissena</taxon>
    </lineage>
</organism>
<dbReference type="EMBL" id="JAIWYP010000002">
    <property type="protein sequence ID" value="KAH3865964.1"/>
    <property type="molecule type" value="Genomic_DNA"/>
</dbReference>
<evidence type="ECO:0000313" key="2">
    <source>
        <dbReference type="EMBL" id="KAH3865964.1"/>
    </source>
</evidence>
<evidence type="ECO:0000256" key="1">
    <source>
        <dbReference type="SAM" id="MobiDB-lite"/>
    </source>
</evidence>
<accession>A0A9D4RF31</accession>
<dbReference type="Proteomes" id="UP000828390">
    <property type="component" value="Unassembled WGS sequence"/>
</dbReference>
<feature type="compositionally biased region" description="Basic and acidic residues" evidence="1">
    <location>
        <begin position="140"/>
        <end position="149"/>
    </location>
</feature>
<feature type="region of interest" description="Disordered" evidence="1">
    <location>
        <begin position="40"/>
        <end position="149"/>
    </location>
</feature>
<dbReference type="AlphaFoldDB" id="A0A9D4RF31"/>
<protein>
    <submittedName>
        <fullName evidence="2">Uncharacterized protein</fullName>
    </submittedName>
</protein>
<evidence type="ECO:0000313" key="3">
    <source>
        <dbReference type="Proteomes" id="UP000828390"/>
    </source>
</evidence>
<proteinExistence type="predicted"/>
<keyword evidence="3" id="KW-1185">Reference proteome</keyword>
<gene>
    <name evidence="2" type="ORF">DPMN_029012</name>
</gene>
<reference evidence="2" key="1">
    <citation type="journal article" date="2019" name="bioRxiv">
        <title>The Genome of the Zebra Mussel, Dreissena polymorpha: A Resource for Invasive Species Research.</title>
        <authorList>
            <person name="McCartney M.A."/>
            <person name="Auch B."/>
            <person name="Kono T."/>
            <person name="Mallez S."/>
            <person name="Zhang Y."/>
            <person name="Obille A."/>
            <person name="Becker A."/>
            <person name="Abrahante J.E."/>
            <person name="Garbe J."/>
            <person name="Badalamenti J.P."/>
            <person name="Herman A."/>
            <person name="Mangelson H."/>
            <person name="Liachko I."/>
            <person name="Sullivan S."/>
            <person name="Sone E.D."/>
            <person name="Koren S."/>
            <person name="Silverstein K.A.T."/>
            <person name="Beckman K.B."/>
            <person name="Gohl D.M."/>
        </authorList>
    </citation>
    <scope>NUCLEOTIDE SEQUENCE</scope>
    <source>
        <strain evidence="2">Duluth1</strain>
        <tissue evidence="2">Whole animal</tissue>
    </source>
</reference>
<feature type="region of interest" description="Disordered" evidence="1">
    <location>
        <begin position="1"/>
        <end position="20"/>
    </location>
</feature>
<sequence length="149" mass="15896">MATTVSRSLPDGIGQGHRPMPDQLATAILSLSGDYAGHFMTGSSPVRHRGPVIGPTHRSTVNRDRSGHRSDPLETGPGTGQQRLVRSPIQNTGPVTGHTHRSMETGPVSDHSGHRSELPVTGHRSYVTDDRSPVNTTGHRSTDRSPDTG</sequence>
<feature type="compositionally biased region" description="Basic and acidic residues" evidence="1">
    <location>
        <begin position="61"/>
        <end position="72"/>
    </location>
</feature>
<reference evidence="2" key="2">
    <citation type="submission" date="2020-11" db="EMBL/GenBank/DDBJ databases">
        <authorList>
            <person name="McCartney M.A."/>
            <person name="Auch B."/>
            <person name="Kono T."/>
            <person name="Mallez S."/>
            <person name="Becker A."/>
            <person name="Gohl D.M."/>
            <person name="Silverstein K.A.T."/>
            <person name="Koren S."/>
            <person name="Bechman K.B."/>
            <person name="Herman A."/>
            <person name="Abrahante J.E."/>
            <person name="Garbe J."/>
        </authorList>
    </citation>
    <scope>NUCLEOTIDE SEQUENCE</scope>
    <source>
        <strain evidence="2">Duluth1</strain>
        <tissue evidence="2">Whole animal</tissue>
    </source>
</reference>
<feature type="compositionally biased region" description="Polar residues" evidence="1">
    <location>
        <begin position="80"/>
        <end position="94"/>
    </location>
</feature>